<dbReference type="EMBL" id="JBBHJZ010000001">
    <property type="protein sequence ID" value="MEJ5976474.1"/>
    <property type="molecule type" value="Genomic_DNA"/>
</dbReference>
<name>A0ABU8RUM3_9SPHN</name>
<sequence length="612" mass="68287">MGLKISIQSLPLTALLILASPALAQAQTTSPSHAGAEFDEEARLDRVFADDARREDALDPLDALYRGARVDPTVLAQLYTDSLDRRILGSAQQSLRALGQIDRTRLTPERQISYDVFARSKREQVAWLQPDIRALTGVRPFNHFGGLHVEFSSLMSSEGAIRFEKEADYRDALLLDAAFGRVIDNAIGRFRQGMASGVVETKLTVTNMIGQLDAMTAQPVEQSPFYSPVLKFPASLPEPRRTELRAAYAATIRQTIYPAYARLRQFLSEEYLPAARDQVGLSAMKGGATLYSRLIERETTLKLDPEEVHKLGLSEVARIQRDMDGVRREMGFAGSLREFFDHIRTDPRFHPKTAQELKDGFAKIAREVDAQIPRFFLAVPKTPLLIQPYPEFRAKYEAGGSYNQGASDGTRPGIFYFNTYDLPSRFLTGMATLYLHEGIPGHHFQISLAQEDQSLPGFQRFDGNNAFVEGWALYAETLGYPMGFYKDPMQHWGTLDDEMLRAMRLVVDTGLHAKGWTREQAIDYMLANSGMGRTDATAEVERYVAIPGQALSYKIGALTIQRLRAKAETALGDKYDIRLFHEQVLGSGALPLPVLEAKIDAWINAVQKLSGA</sequence>
<dbReference type="Proteomes" id="UP001361239">
    <property type="component" value="Unassembled WGS sequence"/>
</dbReference>
<reference evidence="2 3" key="1">
    <citation type="submission" date="2024-03" db="EMBL/GenBank/DDBJ databases">
        <authorList>
            <person name="Jo J.-H."/>
        </authorList>
    </citation>
    <scope>NUCLEOTIDE SEQUENCE [LARGE SCALE GENOMIC DNA]</scope>
    <source>
        <strain evidence="2 3">PS1R-30</strain>
    </source>
</reference>
<protein>
    <submittedName>
        <fullName evidence="2">DUF885 domain-containing protein</fullName>
    </submittedName>
</protein>
<evidence type="ECO:0000313" key="2">
    <source>
        <dbReference type="EMBL" id="MEJ5976474.1"/>
    </source>
</evidence>
<feature type="signal peptide" evidence="1">
    <location>
        <begin position="1"/>
        <end position="24"/>
    </location>
</feature>
<keyword evidence="3" id="KW-1185">Reference proteome</keyword>
<dbReference type="PANTHER" id="PTHR33361">
    <property type="entry name" value="GLR0591 PROTEIN"/>
    <property type="match status" value="1"/>
</dbReference>
<keyword evidence="1" id="KW-0732">Signal</keyword>
<organism evidence="2 3">
    <name type="scientific">Novosphingobium anseongense</name>
    <dbReference type="NCBI Taxonomy" id="3133436"/>
    <lineage>
        <taxon>Bacteria</taxon>
        <taxon>Pseudomonadati</taxon>
        <taxon>Pseudomonadota</taxon>
        <taxon>Alphaproteobacteria</taxon>
        <taxon>Sphingomonadales</taxon>
        <taxon>Sphingomonadaceae</taxon>
        <taxon>Novosphingobium</taxon>
    </lineage>
</organism>
<dbReference type="Pfam" id="PF05960">
    <property type="entry name" value="DUF885"/>
    <property type="match status" value="1"/>
</dbReference>
<proteinExistence type="predicted"/>
<dbReference type="PANTHER" id="PTHR33361:SF16">
    <property type="entry name" value="DUF885 DOMAIN-CONTAINING PROTEIN"/>
    <property type="match status" value="1"/>
</dbReference>
<dbReference type="RefSeq" id="WP_339586385.1">
    <property type="nucleotide sequence ID" value="NZ_JBBHJZ010000001.1"/>
</dbReference>
<evidence type="ECO:0000256" key="1">
    <source>
        <dbReference type="SAM" id="SignalP"/>
    </source>
</evidence>
<comment type="caution">
    <text evidence="2">The sequence shown here is derived from an EMBL/GenBank/DDBJ whole genome shotgun (WGS) entry which is preliminary data.</text>
</comment>
<feature type="chain" id="PRO_5046552609" evidence="1">
    <location>
        <begin position="25"/>
        <end position="612"/>
    </location>
</feature>
<gene>
    <name evidence="2" type="ORF">WG901_07500</name>
</gene>
<evidence type="ECO:0000313" key="3">
    <source>
        <dbReference type="Proteomes" id="UP001361239"/>
    </source>
</evidence>
<dbReference type="InterPro" id="IPR010281">
    <property type="entry name" value="DUF885"/>
</dbReference>
<accession>A0ABU8RUM3</accession>